<protein>
    <submittedName>
        <fullName evidence="2">Uncharacterized protein YjbK</fullName>
    </submittedName>
</protein>
<dbReference type="SUPFAM" id="SSF55154">
    <property type="entry name" value="CYTH-like phosphatases"/>
    <property type="match status" value="1"/>
</dbReference>
<dbReference type="CDD" id="cd07762">
    <property type="entry name" value="CYTH-like_Pase_1"/>
    <property type="match status" value="1"/>
</dbReference>
<reference evidence="2 3" key="1">
    <citation type="submission" date="2021-01" db="EMBL/GenBank/DDBJ databases">
        <title>Genomic Encyclopedia of Type Strains, Phase IV (KMG-IV): sequencing the most valuable type-strain genomes for metagenomic binning, comparative biology and taxonomic classification.</title>
        <authorList>
            <person name="Goeker M."/>
        </authorList>
    </citation>
    <scope>NUCLEOTIDE SEQUENCE [LARGE SCALE GENOMIC DNA]</scope>
    <source>
        <strain evidence="2 3">DSM 100968</strain>
    </source>
</reference>
<dbReference type="Pfam" id="PF01928">
    <property type="entry name" value="CYTH"/>
    <property type="match status" value="1"/>
</dbReference>
<dbReference type="SMART" id="SM01118">
    <property type="entry name" value="CYTH"/>
    <property type="match status" value="1"/>
</dbReference>
<comment type="caution">
    <text evidence="2">The sequence shown here is derived from an EMBL/GenBank/DDBJ whole genome shotgun (WGS) entry which is preliminary data.</text>
</comment>
<gene>
    <name evidence="2" type="ORF">JOC27_000138</name>
</gene>
<evidence type="ECO:0000313" key="2">
    <source>
        <dbReference type="EMBL" id="MBM7656702.1"/>
    </source>
</evidence>
<dbReference type="InterPro" id="IPR009195">
    <property type="entry name" value="Uncharacterised_YjbK"/>
</dbReference>
<organism evidence="2 3">
    <name type="scientific">Sporolactobacillus spathodeae</name>
    <dbReference type="NCBI Taxonomy" id="1465502"/>
    <lineage>
        <taxon>Bacteria</taxon>
        <taxon>Bacillati</taxon>
        <taxon>Bacillota</taxon>
        <taxon>Bacilli</taxon>
        <taxon>Bacillales</taxon>
        <taxon>Sporolactobacillaceae</taxon>
        <taxon>Sporolactobacillus</taxon>
    </lineage>
</organism>
<evidence type="ECO:0000313" key="3">
    <source>
        <dbReference type="Proteomes" id="UP000823201"/>
    </source>
</evidence>
<dbReference type="EMBL" id="JAFBEV010000001">
    <property type="protein sequence ID" value="MBM7656702.1"/>
    <property type="molecule type" value="Genomic_DNA"/>
</dbReference>
<dbReference type="Gene3D" id="2.40.320.10">
    <property type="entry name" value="Hypothetical Protein Pfu-838710-001"/>
    <property type="match status" value="1"/>
</dbReference>
<proteinExistence type="predicted"/>
<dbReference type="RefSeq" id="WP_205005061.1">
    <property type="nucleotide sequence ID" value="NZ_CBCRXA010000001.1"/>
</dbReference>
<dbReference type="Proteomes" id="UP000823201">
    <property type="component" value="Unassembled WGS sequence"/>
</dbReference>
<evidence type="ECO:0000259" key="1">
    <source>
        <dbReference type="PROSITE" id="PS51707"/>
    </source>
</evidence>
<dbReference type="PIRSF" id="PIRSF012526">
    <property type="entry name" value="CYTH_UCP012526"/>
    <property type="match status" value="1"/>
</dbReference>
<accession>A0ABS2Q4K0</accession>
<dbReference type="PROSITE" id="PS51707">
    <property type="entry name" value="CYTH"/>
    <property type="match status" value="1"/>
</dbReference>
<dbReference type="InterPro" id="IPR023577">
    <property type="entry name" value="CYTH_domain"/>
</dbReference>
<dbReference type="InterPro" id="IPR033469">
    <property type="entry name" value="CYTH-like_dom_sf"/>
</dbReference>
<keyword evidence="3" id="KW-1185">Reference proteome</keyword>
<name>A0ABS2Q4K0_9BACL</name>
<feature type="domain" description="CYTH" evidence="1">
    <location>
        <begin position="4"/>
        <end position="192"/>
    </location>
</feature>
<sequence length="192" mass="22307">MTQELEIEFKNMLTAEQFNKLCLYFECTPASFFKQVNDYFDTPTLALRDQHSALRIRHLPGIHDLTLKQPHDGVILETHQQLTDDENQDMIHFGVMPAGDVEQQITQMGIDVDKLIHLGQLRTERCEFPYKGGTLFLDHSFYLKHEDYEIEMETSDSLNGKPLFEQLLRAHNIERQPSASKIARLYKALKKA</sequence>